<proteinExistence type="inferred from homology"/>
<reference evidence="5" key="3">
    <citation type="submission" date="2025-09" db="UniProtKB">
        <authorList>
            <consortium name="Ensembl"/>
        </authorList>
    </citation>
    <scope>IDENTIFICATION</scope>
</reference>
<feature type="domain" description="C2" evidence="4">
    <location>
        <begin position="368"/>
        <end position="522"/>
    </location>
</feature>
<name>A0A8C9RPQ2_SCLFO</name>
<dbReference type="InterPro" id="IPR000008">
    <property type="entry name" value="C2_dom"/>
</dbReference>
<organism evidence="5 6">
    <name type="scientific">Scleropages formosus</name>
    <name type="common">Asian bonytongue</name>
    <name type="synonym">Osteoglossum formosum</name>
    <dbReference type="NCBI Taxonomy" id="113540"/>
    <lineage>
        <taxon>Eukaryota</taxon>
        <taxon>Metazoa</taxon>
        <taxon>Chordata</taxon>
        <taxon>Craniata</taxon>
        <taxon>Vertebrata</taxon>
        <taxon>Euteleostomi</taxon>
        <taxon>Actinopterygii</taxon>
        <taxon>Neopterygii</taxon>
        <taxon>Teleostei</taxon>
        <taxon>Osteoglossocephala</taxon>
        <taxon>Osteoglossomorpha</taxon>
        <taxon>Osteoglossiformes</taxon>
        <taxon>Osteoglossidae</taxon>
        <taxon>Scleropages</taxon>
    </lineage>
</organism>
<dbReference type="Ensembl" id="ENSSFOT00015021292.2">
    <property type="protein sequence ID" value="ENSSFOP00015021057.2"/>
    <property type="gene ID" value="ENSSFOG00015013552.2"/>
</dbReference>
<sequence>MNKTTLSKKFYLGVSGCKQQLYLSAMRCFCERSNINPSYVLCSACQCFGLSSLSVTPEAIGFLSAVAVFVVLLAVLFLFINKKLCFSTVGGLPCLELHGKGRRSRSKVDSYGEDDDRSTSSDSGDEVMKQFKISVSRSQSFHMAKAKKDQMAAIQDCHRHTSLLSDQGGNDNESSGNEGTQLFRYNACHRLRGQCNLPSLCLHLSTCGNLMTHLEYKAKAQRLLVTVVEAQGMASKEHEDIEAWLVRVVLLPSRRRRHKTSMQQGSVLCFRETFRFSRLDPSELGRSTLRFRLYAVNHAAQESLVSQGLLHLDGLSLQGKMEAVVVLEPSSNIKVHSDFSLHNAPPQLKPCTSGTNIISSNQFLSHGMGPKLLLGLAYNAITGRLSVELIKGCHFCSPGINRPPGKLAACVHECIFRYVDINEHTYGKLTLLDSVGQEISRCKSSMRRGQPHPVYKETFVFQVALFQLSDVTLLVSIYNRRSMKRKELLGWVSLGQNSSGHEEQLHWQGMKESQGQQVCRWYVLQES</sequence>
<dbReference type="PANTHER" id="PTHR46129:SF4">
    <property type="entry name" value="SYNAPTOTAGMIN-16"/>
    <property type="match status" value="1"/>
</dbReference>
<dbReference type="Proteomes" id="UP000694397">
    <property type="component" value="Chromosome 21"/>
</dbReference>
<evidence type="ECO:0000256" key="2">
    <source>
        <dbReference type="SAM" id="MobiDB-lite"/>
    </source>
</evidence>
<evidence type="ECO:0000256" key="1">
    <source>
        <dbReference type="ARBA" id="ARBA00006996"/>
    </source>
</evidence>
<keyword evidence="6" id="KW-1185">Reference proteome</keyword>
<keyword evidence="3" id="KW-0472">Membrane</keyword>
<dbReference type="Gene3D" id="2.60.40.150">
    <property type="entry name" value="C2 domain"/>
    <property type="match status" value="2"/>
</dbReference>
<keyword evidence="3" id="KW-0812">Transmembrane</keyword>
<keyword evidence="3" id="KW-1133">Transmembrane helix</keyword>
<evidence type="ECO:0000259" key="4">
    <source>
        <dbReference type="PROSITE" id="PS50004"/>
    </source>
</evidence>
<dbReference type="InterPro" id="IPR043541">
    <property type="entry name" value="SYT14/14L/16"/>
</dbReference>
<dbReference type="FunFam" id="2.60.40.150:FF:000062">
    <property type="entry name" value="synaptotagmin-14 isoform X1"/>
    <property type="match status" value="1"/>
</dbReference>
<dbReference type="PROSITE" id="PS50004">
    <property type="entry name" value="C2"/>
    <property type="match status" value="2"/>
</dbReference>
<feature type="domain" description="C2" evidence="4">
    <location>
        <begin position="206"/>
        <end position="325"/>
    </location>
</feature>
<evidence type="ECO:0000313" key="6">
    <source>
        <dbReference type="Proteomes" id="UP000694397"/>
    </source>
</evidence>
<dbReference type="GO" id="GO:0005543">
    <property type="term" value="F:phospholipid binding"/>
    <property type="evidence" value="ECO:0007669"/>
    <property type="project" value="TreeGrafter"/>
</dbReference>
<protein>
    <recommendedName>
        <fullName evidence="4">C2 domain-containing protein</fullName>
    </recommendedName>
</protein>
<accession>A0A8C9RPQ2</accession>
<comment type="similarity">
    <text evidence="1">Belongs to the synaptotagmin family.</text>
</comment>
<evidence type="ECO:0000256" key="3">
    <source>
        <dbReference type="SAM" id="Phobius"/>
    </source>
</evidence>
<feature type="region of interest" description="Disordered" evidence="2">
    <location>
        <begin position="105"/>
        <end position="126"/>
    </location>
</feature>
<dbReference type="SUPFAM" id="SSF49562">
    <property type="entry name" value="C2 domain (Calcium/lipid-binding domain, CaLB)"/>
    <property type="match status" value="2"/>
</dbReference>
<dbReference type="GeneTree" id="ENSGT00940000159673"/>
<dbReference type="OrthoDB" id="5978493at2759"/>
<dbReference type="AlphaFoldDB" id="A0A8C9RPQ2"/>
<dbReference type="InterPro" id="IPR035892">
    <property type="entry name" value="C2_domain_sf"/>
</dbReference>
<dbReference type="Pfam" id="PF00168">
    <property type="entry name" value="C2"/>
    <property type="match status" value="2"/>
</dbReference>
<evidence type="ECO:0000313" key="5">
    <source>
        <dbReference type="Ensembl" id="ENSSFOP00015021057.2"/>
    </source>
</evidence>
<dbReference type="PANTHER" id="PTHR46129">
    <property type="entry name" value="SYNAPTOTAGMIN 14, ISOFORM D"/>
    <property type="match status" value="1"/>
</dbReference>
<reference evidence="5 6" key="1">
    <citation type="submission" date="2019-04" db="EMBL/GenBank/DDBJ databases">
        <authorList>
            <consortium name="Wellcome Sanger Institute Data Sharing"/>
        </authorList>
    </citation>
    <scope>NUCLEOTIDE SEQUENCE [LARGE SCALE GENOMIC DNA]</scope>
</reference>
<feature type="transmembrane region" description="Helical" evidence="3">
    <location>
        <begin position="59"/>
        <end position="80"/>
    </location>
</feature>
<dbReference type="CDD" id="cd08408">
    <property type="entry name" value="C2B_Synaptotagmin-14_16"/>
    <property type="match status" value="1"/>
</dbReference>
<reference evidence="5" key="2">
    <citation type="submission" date="2025-08" db="UniProtKB">
        <authorList>
            <consortium name="Ensembl"/>
        </authorList>
    </citation>
    <scope>IDENTIFICATION</scope>
</reference>